<dbReference type="SMR" id="A2FWQ5"/>
<dbReference type="InterPro" id="IPR000421">
    <property type="entry name" value="FA58C"/>
</dbReference>
<dbReference type="Proteomes" id="UP000001542">
    <property type="component" value="Unassembled WGS sequence"/>
</dbReference>
<reference evidence="2" key="2">
    <citation type="journal article" date="2007" name="Science">
        <title>Draft genome sequence of the sexually transmitted pathogen Trichomonas vaginalis.</title>
        <authorList>
            <person name="Carlton J.M."/>
            <person name="Hirt R.P."/>
            <person name="Silva J.C."/>
            <person name="Delcher A.L."/>
            <person name="Schatz M."/>
            <person name="Zhao Q."/>
            <person name="Wortman J.R."/>
            <person name="Bidwell S.L."/>
            <person name="Alsmark U.C.M."/>
            <person name="Besteiro S."/>
            <person name="Sicheritz-Ponten T."/>
            <person name="Noel C.J."/>
            <person name="Dacks J.B."/>
            <person name="Foster P.G."/>
            <person name="Simillion C."/>
            <person name="Van de Peer Y."/>
            <person name="Miranda-Saavedra D."/>
            <person name="Barton G.J."/>
            <person name="Westrop G.D."/>
            <person name="Mueller S."/>
            <person name="Dessi D."/>
            <person name="Fiori P.L."/>
            <person name="Ren Q."/>
            <person name="Paulsen I."/>
            <person name="Zhang H."/>
            <person name="Bastida-Corcuera F.D."/>
            <person name="Simoes-Barbosa A."/>
            <person name="Brown M.T."/>
            <person name="Hayes R.D."/>
            <person name="Mukherjee M."/>
            <person name="Okumura C.Y."/>
            <person name="Schneider R."/>
            <person name="Smith A.J."/>
            <person name="Vanacova S."/>
            <person name="Villalvazo M."/>
            <person name="Haas B.J."/>
            <person name="Pertea M."/>
            <person name="Feldblyum T.V."/>
            <person name="Utterback T.R."/>
            <person name="Shu C.L."/>
            <person name="Osoegawa K."/>
            <person name="de Jong P.J."/>
            <person name="Hrdy I."/>
            <person name="Horvathova L."/>
            <person name="Zubacova Z."/>
            <person name="Dolezal P."/>
            <person name="Malik S.B."/>
            <person name="Logsdon J.M. Jr."/>
            <person name="Henze K."/>
            <person name="Gupta A."/>
            <person name="Wang C.C."/>
            <person name="Dunne R.L."/>
            <person name="Upcroft J.A."/>
            <person name="Upcroft P."/>
            <person name="White O."/>
            <person name="Salzberg S.L."/>
            <person name="Tang P."/>
            <person name="Chiu C.-H."/>
            <person name="Lee Y.-S."/>
            <person name="Embley T.M."/>
            <person name="Coombs G.H."/>
            <person name="Mottram J.C."/>
            <person name="Tachezy J."/>
            <person name="Fraser-Liggett C.M."/>
            <person name="Johnson P.J."/>
        </authorList>
    </citation>
    <scope>NUCLEOTIDE SEQUENCE [LARGE SCALE GENOMIC DNA]</scope>
    <source>
        <strain evidence="2">G3</strain>
    </source>
</reference>
<dbReference type="InterPro" id="IPR011705">
    <property type="entry name" value="BACK"/>
</dbReference>
<proteinExistence type="predicted"/>
<dbReference type="RefSeq" id="XP_001303578.1">
    <property type="nucleotide sequence ID" value="XM_001303577.1"/>
</dbReference>
<name>A2FWQ5_TRIV3</name>
<organism evidence="2 3">
    <name type="scientific">Trichomonas vaginalis (strain ATCC PRA-98 / G3)</name>
    <dbReference type="NCBI Taxonomy" id="412133"/>
    <lineage>
        <taxon>Eukaryota</taxon>
        <taxon>Metamonada</taxon>
        <taxon>Parabasalia</taxon>
        <taxon>Trichomonadida</taxon>
        <taxon>Trichomonadidae</taxon>
        <taxon>Trichomonas</taxon>
    </lineage>
</organism>
<dbReference type="InterPro" id="IPR008979">
    <property type="entry name" value="Galactose-bd-like_sf"/>
</dbReference>
<dbReference type="VEuPathDB" id="TrichDB:TVAG_141920"/>
<feature type="domain" description="F5/8 type C" evidence="1">
    <location>
        <begin position="272"/>
        <end position="424"/>
    </location>
</feature>
<evidence type="ECO:0000313" key="2">
    <source>
        <dbReference type="EMBL" id="EAX90648.1"/>
    </source>
</evidence>
<dbReference type="PROSITE" id="PS50022">
    <property type="entry name" value="FA58C_3"/>
    <property type="match status" value="1"/>
</dbReference>
<accession>A2FWQ5</accession>
<keyword evidence="3" id="KW-1185">Reference proteome</keyword>
<dbReference type="Gene3D" id="1.25.40.420">
    <property type="match status" value="1"/>
</dbReference>
<evidence type="ECO:0000313" key="3">
    <source>
        <dbReference type="Proteomes" id="UP000001542"/>
    </source>
</evidence>
<gene>
    <name evidence="2" type="ORF">TVAG_141920</name>
</gene>
<sequence length="432" mass="50019">MFDTSPLYLSADGLKKVAAQQLEEDFTFIVGKKNYTCNSYFAEFFSPLIARMRAEDSTINTFTIDIPDPDDYFNLVIQLMQGFEVDANVQESIFLRKVGSLLENTEMMEAFSFVNTTRLTNQNVVSTFEEKMELGRDTRKEIQYIASHFYSLKKESLFDLSLDTLKKLFSHPDLKIESENSLYSFITELISKRGPEFKQLLSYVQYQSLTNDLISNLSTYVNPQDFTEIPGLWEAIVKRITCQHKPLRLKHRYIHHDISIPFNGEPFKGIFTYITEHVTNGKNPIEEGVIEVSVSREECQVSPANLIKYSSPASKWYLVEQEDSWVCFDFKNARVAINAYTMCSGTDSSYWDYPVSYTWEGSEDKKVWVDIDSKDENSEMGGNDKTHTWVIPTLSQMFRYVRFRLRNVTRRGGLYTPMIELFGAYEPPSKLN</sequence>
<dbReference type="AlphaFoldDB" id="A2FWQ5"/>
<reference evidence="2" key="1">
    <citation type="submission" date="2006-10" db="EMBL/GenBank/DDBJ databases">
        <authorList>
            <person name="Amadeo P."/>
            <person name="Zhao Q."/>
            <person name="Wortman J."/>
            <person name="Fraser-Liggett C."/>
            <person name="Carlton J."/>
        </authorList>
    </citation>
    <scope>NUCLEOTIDE SEQUENCE</scope>
    <source>
        <strain evidence="2">G3</strain>
    </source>
</reference>
<dbReference type="Pfam" id="PF07707">
    <property type="entry name" value="BACK"/>
    <property type="match status" value="1"/>
</dbReference>
<protein>
    <recommendedName>
        <fullName evidence="1">F5/8 type C domain-containing protein</fullName>
    </recommendedName>
</protein>
<dbReference type="KEGG" id="tva:4748335"/>
<dbReference type="SUPFAM" id="SSF49785">
    <property type="entry name" value="Galactose-binding domain-like"/>
    <property type="match status" value="1"/>
</dbReference>
<dbReference type="Gene3D" id="2.60.120.260">
    <property type="entry name" value="Galactose-binding domain-like"/>
    <property type="match status" value="1"/>
</dbReference>
<dbReference type="VEuPathDB" id="TrichDB:TVAGG3_0248720"/>
<dbReference type="InParanoid" id="A2FWQ5"/>
<dbReference type="OrthoDB" id="10598575at2759"/>
<dbReference type="EMBL" id="DS114091">
    <property type="protein sequence ID" value="EAX90648.1"/>
    <property type="molecule type" value="Genomic_DNA"/>
</dbReference>
<evidence type="ECO:0000259" key="1">
    <source>
        <dbReference type="PROSITE" id="PS50022"/>
    </source>
</evidence>